<keyword evidence="8 12" id="KW-0798">TonB box</keyword>
<dbReference type="InterPro" id="IPR039426">
    <property type="entry name" value="TonB-dep_rcpt-like"/>
</dbReference>
<dbReference type="InterPro" id="IPR000531">
    <property type="entry name" value="Beta-barrel_TonB"/>
</dbReference>
<evidence type="ECO:0000256" key="10">
    <source>
        <dbReference type="ARBA" id="ARBA00023237"/>
    </source>
</evidence>
<evidence type="ECO:0000256" key="12">
    <source>
        <dbReference type="RuleBase" id="RU003357"/>
    </source>
</evidence>
<keyword evidence="4" id="KW-0410">Iron transport</keyword>
<dbReference type="PROSITE" id="PS52016">
    <property type="entry name" value="TONB_DEPENDENT_REC_3"/>
    <property type="match status" value="1"/>
</dbReference>
<evidence type="ECO:0000256" key="5">
    <source>
        <dbReference type="ARBA" id="ARBA00022692"/>
    </source>
</evidence>
<comment type="subcellular location">
    <subcellularLocation>
        <location evidence="1 11">Cell outer membrane</location>
        <topology evidence="1 11">Multi-pass membrane protein</topology>
    </subcellularLocation>
</comment>
<evidence type="ECO:0000256" key="8">
    <source>
        <dbReference type="ARBA" id="ARBA00023077"/>
    </source>
</evidence>
<accession>A0A4Q9R811</accession>
<dbReference type="CDD" id="cd01347">
    <property type="entry name" value="ligand_gated_channel"/>
    <property type="match status" value="1"/>
</dbReference>
<sequence>MKYPNSLFPLATLTLLPLFSHGQGVDAEQHAAAAPRADTALKTVTVTATRREASLQTVPVAVSVVDGEQLERDNRNNIASIVQRVPTLNYRTAASSKDTSLFVRGVGTISTSPGVEPSVATVIDGVVYGRPGQATLDLMEVERLEVLRGPQGTLFGRNASAGVLNVTSRGIAEQTQGYVDYSHFGKGNENRLRFGLGGALTDTVKASLSTLWADYDGNVRNDYNGDPVNGYGTKGLRGKLQFDPADDLRVTLIGDYSDAESSVPNGVPYRATGSFASAFAPGRASSANRHVQNDYRTHAEDTHKGLSAQLDWSLGAHTLTSISAWRGWDNRQYQDQDRLAGLPQNALHDSGQVDYDQFSQELRLASPSGQLLEYVAGVYLFRGESKEGYSRQLVTNGNRESAWGRFGATNDSYALFGESTLNFTDDWRAIVGLRLTRDELEYDHRRVSTSPLTLPAMRPSFSSSGSHSDTGVSGRLGLQHDFSDKVTGYVTYSRGYKGPAYNVYFQMYDLDTEALDPETSGTYEIGLKTSALASRLTANLAVFRSDYDNYQANFYDQVGGSPVTRLINAGSVRTEGAELDLALQATRQLKISAALAYTRARIEDFQCPPAAAASCSINGQPLPFSPDWKSYLRADYSIPLENGLDLELGTDYNWQSEVQYSLDQNRDTRQGAYGIWNASVALADYNAGWRVALLARNLTDRSYAPLLSSSTGGITRMVPRDDERYFGVQLRKDF</sequence>
<dbReference type="Pfam" id="PF00593">
    <property type="entry name" value="TonB_dep_Rec_b-barrel"/>
    <property type="match status" value="1"/>
</dbReference>
<protein>
    <submittedName>
        <fullName evidence="15">TonB-dependent receptor</fullName>
    </submittedName>
</protein>
<keyword evidence="2 11" id="KW-0813">Transport</keyword>
<feature type="domain" description="TonB-dependent receptor plug" evidence="14">
    <location>
        <begin position="55"/>
        <end position="163"/>
    </location>
</feature>
<comment type="similarity">
    <text evidence="11 12">Belongs to the TonB-dependent receptor family.</text>
</comment>
<dbReference type="Gene3D" id="2.40.170.20">
    <property type="entry name" value="TonB-dependent receptor, beta-barrel domain"/>
    <property type="match status" value="1"/>
</dbReference>
<dbReference type="OrthoDB" id="127311at2"/>
<evidence type="ECO:0000256" key="4">
    <source>
        <dbReference type="ARBA" id="ARBA00022496"/>
    </source>
</evidence>
<dbReference type="EMBL" id="QJUL01000006">
    <property type="protein sequence ID" value="TBU95839.1"/>
    <property type="molecule type" value="Genomic_DNA"/>
</dbReference>
<keyword evidence="6" id="KW-0408">Iron</keyword>
<gene>
    <name evidence="15" type="ORF">DNK44_05775</name>
</gene>
<evidence type="ECO:0000256" key="2">
    <source>
        <dbReference type="ARBA" id="ARBA00022448"/>
    </source>
</evidence>
<dbReference type="Proteomes" id="UP000293172">
    <property type="component" value="Unassembled WGS sequence"/>
</dbReference>
<dbReference type="AlphaFoldDB" id="A0A4Q9R811"/>
<evidence type="ECO:0000313" key="16">
    <source>
        <dbReference type="Proteomes" id="UP000293172"/>
    </source>
</evidence>
<dbReference type="SUPFAM" id="SSF56935">
    <property type="entry name" value="Porins"/>
    <property type="match status" value="1"/>
</dbReference>
<evidence type="ECO:0000256" key="7">
    <source>
        <dbReference type="ARBA" id="ARBA00023065"/>
    </source>
</evidence>
<dbReference type="Pfam" id="PF07715">
    <property type="entry name" value="Plug"/>
    <property type="match status" value="1"/>
</dbReference>
<dbReference type="PANTHER" id="PTHR32552">
    <property type="entry name" value="FERRICHROME IRON RECEPTOR-RELATED"/>
    <property type="match status" value="1"/>
</dbReference>
<feature type="domain" description="TonB-dependent receptor-like beta-barrel" evidence="13">
    <location>
        <begin position="243"/>
        <end position="698"/>
    </location>
</feature>
<dbReference type="GO" id="GO:0006826">
    <property type="term" value="P:iron ion transport"/>
    <property type="evidence" value="ECO:0007669"/>
    <property type="project" value="UniProtKB-KW"/>
</dbReference>
<dbReference type="PANTHER" id="PTHR32552:SF81">
    <property type="entry name" value="TONB-DEPENDENT OUTER MEMBRANE RECEPTOR"/>
    <property type="match status" value="1"/>
</dbReference>
<keyword evidence="10 11" id="KW-0998">Cell outer membrane</keyword>
<dbReference type="RefSeq" id="WP_131197541.1">
    <property type="nucleotide sequence ID" value="NZ_QJUL01000006.1"/>
</dbReference>
<proteinExistence type="inferred from homology"/>
<keyword evidence="3 11" id="KW-1134">Transmembrane beta strand</keyword>
<keyword evidence="15" id="KW-0675">Receptor</keyword>
<evidence type="ECO:0000256" key="6">
    <source>
        <dbReference type="ARBA" id="ARBA00023004"/>
    </source>
</evidence>
<dbReference type="InterPro" id="IPR012910">
    <property type="entry name" value="Plug_dom"/>
</dbReference>
<evidence type="ECO:0000256" key="3">
    <source>
        <dbReference type="ARBA" id="ARBA00022452"/>
    </source>
</evidence>
<dbReference type="InterPro" id="IPR036942">
    <property type="entry name" value="Beta-barrel_TonB_sf"/>
</dbReference>
<evidence type="ECO:0000256" key="11">
    <source>
        <dbReference type="PROSITE-ProRule" id="PRU01360"/>
    </source>
</evidence>
<evidence type="ECO:0000256" key="9">
    <source>
        <dbReference type="ARBA" id="ARBA00023136"/>
    </source>
</evidence>
<comment type="caution">
    <text evidence="15">The sequence shown here is derived from an EMBL/GenBank/DDBJ whole genome shotgun (WGS) entry which is preliminary data.</text>
</comment>
<keyword evidence="5 11" id="KW-0812">Transmembrane</keyword>
<evidence type="ECO:0000259" key="14">
    <source>
        <dbReference type="Pfam" id="PF07715"/>
    </source>
</evidence>
<organism evidence="15 16">
    <name type="scientific">Phytopseudomonas dryadis</name>
    <dbReference type="NCBI Taxonomy" id="2487520"/>
    <lineage>
        <taxon>Bacteria</taxon>
        <taxon>Pseudomonadati</taxon>
        <taxon>Pseudomonadota</taxon>
        <taxon>Gammaproteobacteria</taxon>
        <taxon>Pseudomonadales</taxon>
        <taxon>Pseudomonadaceae</taxon>
        <taxon>Phytopseudomonas</taxon>
    </lineage>
</organism>
<dbReference type="GO" id="GO:0009279">
    <property type="term" value="C:cell outer membrane"/>
    <property type="evidence" value="ECO:0007669"/>
    <property type="project" value="UniProtKB-SubCell"/>
</dbReference>
<keyword evidence="7" id="KW-0406">Ion transport</keyword>
<evidence type="ECO:0000313" key="15">
    <source>
        <dbReference type="EMBL" id="TBU95839.1"/>
    </source>
</evidence>
<keyword evidence="9 11" id="KW-0472">Membrane</keyword>
<name>A0A4Q9R811_9GAMM</name>
<evidence type="ECO:0000256" key="1">
    <source>
        <dbReference type="ARBA" id="ARBA00004571"/>
    </source>
</evidence>
<evidence type="ECO:0000259" key="13">
    <source>
        <dbReference type="Pfam" id="PF00593"/>
    </source>
</evidence>
<reference evidence="15 16" key="1">
    <citation type="submission" date="2018-06" db="EMBL/GenBank/DDBJ databases">
        <title>Three novel Pseudomonas species isolated from symptomatic oak.</title>
        <authorList>
            <person name="Bueno-Gonzalez V."/>
            <person name="Brady C."/>
        </authorList>
    </citation>
    <scope>NUCLEOTIDE SEQUENCE [LARGE SCALE GENOMIC DNA]</scope>
    <source>
        <strain evidence="15 16">P6B</strain>
    </source>
</reference>